<proteinExistence type="predicted"/>
<keyword evidence="2" id="KW-0808">Transferase</keyword>
<dbReference type="InterPro" id="IPR029044">
    <property type="entry name" value="Nucleotide-diphossugar_trans"/>
</dbReference>
<dbReference type="Gene3D" id="3.90.550.10">
    <property type="entry name" value="Spore Coat Polysaccharide Biosynthesis Protein SpsA, Chain A"/>
    <property type="match status" value="1"/>
</dbReference>
<evidence type="ECO:0000313" key="2">
    <source>
        <dbReference type="EMBL" id="MBG6087097.1"/>
    </source>
</evidence>
<comment type="caution">
    <text evidence="2">The sequence shown here is derived from an EMBL/GenBank/DDBJ whole genome shotgun (WGS) entry which is preliminary data.</text>
</comment>
<evidence type="ECO:0000259" key="1">
    <source>
        <dbReference type="Pfam" id="PF00483"/>
    </source>
</evidence>
<dbReference type="InterPro" id="IPR005835">
    <property type="entry name" value="NTP_transferase_dom"/>
</dbReference>
<keyword evidence="3" id="KW-1185">Reference proteome</keyword>
<protein>
    <submittedName>
        <fullName evidence="2">Glucose-1-phosphate thymidylyltransferase</fullName>
        <ecNumber evidence="2">2.7.7.24</ecNumber>
    </submittedName>
</protein>
<gene>
    <name evidence="2" type="ORF">IW256_001210</name>
</gene>
<name>A0A931DDF1_9ACTN</name>
<dbReference type="CDD" id="cd04189">
    <property type="entry name" value="G1P_TT_long"/>
    <property type="match status" value="1"/>
</dbReference>
<dbReference type="InterPro" id="IPR005908">
    <property type="entry name" value="G1P_thy_trans_l"/>
</dbReference>
<dbReference type="PANTHER" id="PTHR42883">
    <property type="entry name" value="GLUCOSE-1-PHOSPHATE THYMIDYLTRANSFERASE"/>
    <property type="match status" value="1"/>
</dbReference>
<accession>A0A931DDF1</accession>
<dbReference type="EC" id="2.7.7.24" evidence="2"/>
<dbReference type="RefSeq" id="WP_197010010.1">
    <property type="nucleotide sequence ID" value="NZ_BAABES010000006.1"/>
</dbReference>
<dbReference type="AlphaFoldDB" id="A0A931DDF1"/>
<evidence type="ECO:0000313" key="3">
    <source>
        <dbReference type="Proteomes" id="UP000614047"/>
    </source>
</evidence>
<feature type="domain" description="Nucleotidyl transferase" evidence="1">
    <location>
        <begin position="2"/>
        <end position="235"/>
    </location>
</feature>
<dbReference type="Pfam" id="PF00483">
    <property type="entry name" value="NTP_transferase"/>
    <property type="match status" value="1"/>
</dbReference>
<dbReference type="NCBIfam" id="TIGR01208">
    <property type="entry name" value="rmlA_long"/>
    <property type="match status" value="1"/>
</dbReference>
<dbReference type="Proteomes" id="UP000614047">
    <property type="component" value="Unassembled WGS sequence"/>
</dbReference>
<dbReference type="SUPFAM" id="SSF53448">
    <property type="entry name" value="Nucleotide-diphospho-sugar transferases"/>
    <property type="match status" value="1"/>
</dbReference>
<keyword evidence="2" id="KW-0548">Nucleotidyltransferase</keyword>
<reference evidence="2" key="1">
    <citation type="submission" date="2020-11" db="EMBL/GenBank/DDBJ databases">
        <title>Sequencing the genomes of 1000 actinobacteria strains.</title>
        <authorList>
            <person name="Klenk H.-P."/>
        </authorList>
    </citation>
    <scope>NUCLEOTIDE SEQUENCE</scope>
    <source>
        <strain evidence="2">DSM 43175</strain>
    </source>
</reference>
<dbReference type="PANTHER" id="PTHR42883:SF2">
    <property type="entry name" value="THYMIDYLYLTRANSFERASE"/>
    <property type="match status" value="1"/>
</dbReference>
<dbReference type="EMBL" id="JADOUA010000001">
    <property type="protein sequence ID" value="MBG6087097.1"/>
    <property type="molecule type" value="Genomic_DNA"/>
</dbReference>
<sequence>MKALVLAGGAGSRLRPITHTSAKQLVPVANKPVLFYGLEAIRDAGIREVGIVVGDTAAEIQRAVGDGSAFGLEVTYLRQDAPRGLSHAVLIAREYLGDDDFVMYLGDNFIVGGITGLIERFRRERPQALIMLTKVSDPREFGVAELDAAGRVVALEEKPARPKSDMALVGVYLFTPAVHDVVAGLKPSWRGELEITDAVQGMIDAGHRVESTVISGYWKDTGNVTDMLEVNRLVLESVEHSVEGDVDEASELIGRVVVEAGATVAGSRIVGPVVVGAGSVVRDSYVGPFTSVDRDCSVIDSEIEYSIVLRGASIDGVGRIERSLIGREAEVTPAPRVPKAHRLVLGDHSKVQISK</sequence>
<organism evidence="2 3">
    <name type="scientific">Actinomadura viridis</name>
    <dbReference type="NCBI Taxonomy" id="58110"/>
    <lineage>
        <taxon>Bacteria</taxon>
        <taxon>Bacillati</taxon>
        <taxon>Actinomycetota</taxon>
        <taxon>Actinomycetes</taxon>
        <taxon>Streptosporangiales</taxon>
        <taxon>Thermomonosporaceae</taxon>
        <taxon>Actinomadura</taxon>
    </lineage>
</organism>
<dbReference type="GO" id="GO:0008879">
    <property type="term" value="F:glucose-1-phosphate thymidylyltransferase activity"/>
    <property type="evidence" value="ECO:0007669"/>
    <property type="project" value="UniProtKB-EC"/>
</dbReference>